<evidence type="ECO:0000313" key="1">
    <source>
        <dbReference type="EMBL" id="QJB01492.1"/>
    </source>
</evidence>
<dbReference type="AlphaFoldDB" id="A0A6M3X451"/>
<proteinExistence type="predicted"/>
<name>A0A6M3X451_9ZZZZ</name>
<evidence type="ECO:0000313" key="2">
    <source>
        <dbReference type="EMBL" id="QJH92484.1"/>
    </source>
</evidence>
<sequence length="92" mass="10589">MPIRFRTQDTRAATRRKLNELFALTGDAQFTAPSPTLEQWAKKLNAIRAQMVIDEFVFDQPAPYFRTSDTRQMWTRKLNKLAVSYEAGVPAP</sequence>
<reference evidence="2" key="1">
    <citation type="submission" date="2020-03" db="EMBL/GenBank/DDBJ databases">
        <title>The deep terrestrial virosphere.</title>
        <authorList>
            <person name="Holmfeldt K."/>
            <person name="Nilsson E."/>
            <person name="Simone D."/>
            <person name="Lopez-Fernandez M."/>
            <person name="Wu X."/>
            <person name="de Brujin I."/>
            <person name="Lundin D."/>
            <person name="Andersson A."/>
            <person name="Bertilsson S."/>
            <person name="Dopson M."/>
        </authorList>
    </citation>
    <scope>NUCLEOTIDE SEQUENCE</scope>
    <source>
        <strain evidence="1">MM171A00102</strain>
        <strain evidence="2">MM171B00096</strain>
    </source>
</reference>
<dbReference type="EMBL" id="MT143709">
    <property type="protein sequence ID" value="QJB01492.1"/>
    <property type="molecule type" value="Genomic_DNA"/>
</dbReference>
<organism evidence="2">
    <name type="scientific">viral metagenome</name>
    <dbReference type="NCBI Taxonomy" id="1070528"/>
    <lineage>
        <taxon>unclassified sequences</taxon>
        <taxon>metagenomes</taxon>
        <taxon>organismal metagenomes</taxon>
    </lineage>
</organism>
<dbReference type="EMBL" id="MT143896">
    <property type="protein sequence ID" value="QJH92484.1"/>
    <property type="molecule type" value="Genomic_DNA"/>
</dbReference>
<accession>A0A6M3X451</accession>
<gene>
    <name evidence="1" type="ORF">MM171A00102_0051</name>
    <name evidence="2" type="ORF">MM171B00096_0046</name>
</gene>
<protein>
    <submittedName>
        <fullName evidence="2">Uncharacterized protein</fullName>
    </submittedName>
</protein>